<feature type="domain" description="Endoribonuclease L-PSP/chorismate mutase-like" evidence="1">
    <location>
        <begin position="5"/>
        <end position="153"/>
    </location>
</feature>
<dbReference type="RefSeq" id="WP_203656023.1">
    <property type="nucleotide sequence ID" value="NZ_BONR01000003.1"/>
</dbReference>
<dbReference type="InterPro" id="IPR013813">
    <property type="entry name" value="Endoribo_LPSP/chorism_mut-like"/>
</dbReference>
<dbReference type="AlphaFoldDB" id="A0A919Q5N7"/>
<reference evidence="2" key="1">
    <citation type="submission" date="2021-01" db="EMBL/GenBank/DDBJ databases">
        <title>Whole genome shotgun sequence of Demequina activiva NBRC 110675.</title>
        <authorList>
            <person name="Komaki H."/>
            <person name="Tamura T."/>
        </authorList>
    </citation>
    <scope>NUCLEOTIDE SEQUENCE</scope>
    <source>
        <strain evidence="2">NBRC 110675</strain>
    </source>
</reference>
<gene>
    <name evidence="2" type="ORF">Dac01nite_17350</name>
</gene>
<dbReference type="SUPFAM" id="SSF55298">
    <property type="entry name" value="YjgF-like"/>
    <property type="match status" value="1"/>
</dbReference>
<dbReference type="Pfam" id="PF14588">
    <property type="entry name" value="YjgF_endoribonc"/>
    <property type="match status" value="1"/>
</dbReference>
<accession>A0A919Q5N7</accession>
<sequence length="157" mass="15612">MSASARLADLGLTLPEVATPVGTYTPARRHGDLVYTSGQLPLVDGELVASGLVGSRAGDVGPERAVECARAAVLNALAAVAAAAGGIDSVLGIVRMTGYIASAPGFIGQPAVLNGASGILADVFGEHGRHARSAVGVASLPLGAPVEIELIAQLRPL</sequence>
<name>A0A919Q5N7_9MICO</name>
<evidence type="ECO:0000313" key="3">
    <source>
        <dbReference type="Proteomes" id="UP000652354"/>
    </source>
</evidence>
<protein>
    <submittedName>
        <fullName evidence="2">Endoribonuclease</fullName>
    </submittedName>
</protein>
<organism evidence="2 3">
    <name type="scientific">Demequina activiva</name>
    <dbReference type="NCBI Taxonomy" id="1582364"/>
    <lineage>
        <taxon>Bacteria</taxon>
        <taxon>Bacillati</taxon>
        <taxon>Actinomycetota</taxon>
        <taxon>Actinomycetes</taxon>
        <taxon>Micrococcales</taxon>
        <taxon>Demequinaceae</taxon>
        <taxon>Demequina</taxon>
    </lineage>
</organism>
<dbReference type="CDD" id="cd02199">
    <property type="entry name" value="YjgF_YER057c_UK114_like_1"/>
    <property type="match status" value="1"/>
</dbReference>
<evidence type="ECO:0000313" key="2">
    <source>
        <dbReference type="EMBL" id="GIG54983.1"/>
    </source>
</evidence>
<dbReference type="PANTHER" id="PTHR43760">
    <property type="entry name" value="ENDORIBONUCLEASE-RELATED"/>
    <property type="match status" value="1"/>
</dbReference>
<keyword evidence="3" id="KW-1185">Reference proteome</keyword>
<evidence type="ECO:0000259" key="1">
    <source>
        <dbReference type="Pfam" id="PF14588"/>
    </source>
</evidence>
<dbReference type="Gene3D" id="3.30.1330.40">
    <property type="entry name" value="RutC-like"/>
    <property type="match status" value="1"/>
</dbReference>
<dbReference type="Proteomes" id="UP000652354">
    <property type="component" value="Unassembled WGS sequence"/>
</dbReference>
<dbReference type="EMBL" id="BONR01000003">
    <property type="protein sequence ID" value="GIG54983.1"/>
    <property type="molecule type" value="Genomic_DNA"/>
</dbReference>
<comment type="caution">
    <text evidence="2">The sequence shown here is derived from an EMBL/GenBank/DDBJ whole genome shotgun (WGS) entry which is preliminary data.</text>
</comment>
<proteinExistence type="predicted"/>
<dbReference type="PANTHER" id="PTHR43760:SF1">
    <property type="entry name" value="ENDORIBONUCLEASE L-PSP_CHORISMATE MUTASE-LIKE DOMAIN-CONTAINING PROTEIN"/>
    <property type="match status" value="1"/>
</dbReference>
<dbReference type="InterPro" id="IPR035959">
    <property type="entry name" value="RutC-like_sf"/>
</dbReference>